<proteinExistence type="predicted"/>
<organism evidence="1 2">
    <name type="scientific">Monosporascus cannonballus</name>
    <dbReference type="NCBI Taxonomy" id="155416"/>
    <lineage>
        <taxon>Eukaryota</taxon>
        <taxon>Fungi</taxon>
        <taxon>Dikarya</taxon>
        <taxon>Ascomycota</taxon>
        <taxon>Pezizomycotina</taxon>
        <taxon>Sordariomycetes</taxon>
        <taxon>Xylariomycetidae</taxon>
        <taxon>Xylariales</taxon>
        <taxon>Xylariales incertae sedis</taxon>
        <taxon>Monosporascus</taxon>
    </lineage>
</organism>
<gene>
    <name evidence="1" type="ORF">DL762_008106</name>
</gene>
<name>A0ABY0GXS0_9PEZI</name>
<keyword evidence="2" id="KW-1185">Reference proteome</keyword>
<sequence length="98" mass="10528">MTALALTDLAYPLPNASNPDIQDTSSADFGDGSASGTYHDDVITAAFGYPRCHARSWLVKHRPVVYKGTLRVAVPYSTGYSRGRATRSQLCATGYSVL</sequence>
<dbReference type="EMBL" id="QJNS01000324">
    <property type="protein sequence ID" value="RYO79557.1"/>
    <property type="molecule type" value="Genomic_DNA"/>
</dbReference>
<accession>A0ABY0GXS0</accession>
<evidence type="ECO:0000313" key="1">
    <source>
        <dbReference type="EMBL" id="RYO79557.1"/>
    </source>
</evidence>
<reference evidence="1 2" key="1">
    <citation type="submission" date="2018-06" db="EMBL/GenBank/DDBJ databases">
        <title>Complete Genomes of Monosporascus.</title>
        <authorList>
            <person name="Robinson A.J."/>
            <person name="Natvig D.O."/>
        </authorList>
    </citation>
    <scope>NUCLEOTIDE SEQUENCE [LARGE SCALE GENOMIC DNA]</scope>
    <source>
        <strain evidence="1 2">CBS 609.92</strain>
    </source>
</reference>
<dbReference type="Proteomes" id="UP000294003">
    <property type="component" value="Unassembled WGS sequence"/>
</dbReference>
<protein>
    <submittedName>
        <fullName evidence="1">Uncharacterized protein</fullName>
    </submittedName>
</protein>
<comment type="caution">
    <text evidence="1">The sequence shown here is derived from an EMBL/GenBank/DDBJ whole genome shotgun (WGS) entry which is preliminary data.</text>
</comment>
<evidence type="ECO:0000313" key="2">
    <source>
        <dbReference type="Proteomes" id="UP000294003"/>
    </source>
</evidence>